<dbReference type="GO" id="GO:0019563">
    <property type="term" value="P:glycerol catabolic process"/>
    <property type="evidence" value="ECO:0007669"/>
    <property type="project" value="TreeGrafter"/>
</dbReference>
<dbReference type="GO" id="GO:0005829">
    <property type="term" value="C:cytosol"/>
    <property type="evidence" value="ECO:0007669"/>
    <property type="project" value="TreeGrafter"/>
</dbReference>
<dbReference type="GO" id="GO:0004370">
    <property type="term" value="F:glycerol kinase activity"/>
    <property type="evidence" value="ECO:0007669"/>
    <property type="project" value="TreeGrafter"/>
</dbReference>
<dbReference type="Proteomes" id="UP000491237">
    <property type="component" value="Unassembled WGS sequence"/>
</dbReference>
<comment type="similarity">
    <text evidence="1">Belongs to the FGGY kinase family.</text>
</comment>
<gene>
    <name evidence="5" type="ORF">GKC44_13985</name>
</gene>
<accession>A0A844EP51</accession>
<dbReference type="Pfam" id="PF00370">
    <property type="entry name" value="FGGY_N"/>
    <property type="match status" value="1"/>
</dbReference>
<protein>
    <submittedName>
        <fullName evidence="5">Glycerol kinase</fullName>
    </submittedName>
</protein>
<dbReference type="Gene3D" id="3.30.420.40">
    <property type="match status" value="1"/>
</dbReference>
<dbReference type="AlphaFoldDB" id="A0A844EP51"/>
<dbReference type="PANTHER" id="PTHR10196">
    <property type="entry name" value="SUGAR KINASE"/>
    <property type="match status" value="1"/>
</dbReference>
<evidence type="ECO:0000259" key="4">
    <source>
        <dbReference type="Pfam" id="PF00370"/>
    </source>
</evidence>
<keyword evidence="2" id="KW-0808">Transferase</keyword>
<evidence type="ECO:0000256" key="1">
    <source>
        <dbReference type="ARBA" id="ARBA00009156"/>
    </source>
</evidence>
<sequence length="68" mass="7878">MLTDRPKYVLSIDQGTTSTRAMIFDHNGRKVIEASKPVKQVIPHNDWVETDPNEIWNDLLNRLGCFDH</sequence>
<evidence type="ECO:0000313" key="6">
    <source>
        <dbReference type="Proteomes" id="UP000491237"/>
    </source>
</evidence>
<dbReference type="SUPFAM" id="SSF53067">
    <property type="entry name" value="Actin-like ATPase domain"/>
    <property type="match status" value="1"/>
</dbReference>
<dbReference type="InterPro" id="IPR018484">
    <property type="entry name" value="FGGY_N"/>
</dbReference>
<keyword evidence="3 5" id="KW-0418">Kinase</keyword>
<feature type="domain" description="Carbohydrate kinase FGGY N-terminal" evidence="4">
    <location>
        <begin position="8"/>
        <end position="60"/>
    </location>
</feature>
<dbReference type="EMBL" id="WKKY01001001">
    <property type="protein sequence ID" value="MSE22318.1"/>
    <property type="molecule type" value="Genomic_DNA"/>
</dbReference>
<organism evidence="5 6">
    <name type="scientific">Lentilactobacillus parabuchneri</name>
    <dbReference type="NCBI Taxonomy" id="152331"/>
    <lineage>
        <taxon>Bacteria</taxon>
        <taxon>Bacillati</taxon>
        <taxon>Bacillota</taxon>
        <taxon>Bacilli</taxon>
        <taxon>Lactobacillales</taxon>
        <taxon>Lactobacillaceae</taxon>
        <taxon>Lentilactobacillus</taxon>
    </lineage>
</organism>
<dbReference type="PANTHER" id="PTHR10196:SF69">
    <property type="entry name" value="GLYCEROL KINASE"/>
    <property type="match status" value="1"/>
</dbReference>
<evidence type="ECO:0000256" key="3">
    <source>
        <dbReference type="ARBA" id="ARBA00022777"/>
    </source>
</evidence>
<name>A0A844EP51_9LACO</name>
<reference evidence="5 6" key="1">
    <citation type="submission" date="2019-11" db="EMBL/GenBank/DDBJ databases">
        <title>Draft Genome Sequence of Plant Growth-Promoting Rhizosphere-Associated Bacteria.</title>
        <authorList>
            <person name="Vasilyev I.Y."/>
            <person name="Radchenko V."/>
            <person name="Ilnitskaya E.V."/>
        </authorList>
    </citation>
    <scope>NUCLEOTIDE SEQUENCE [LARGE SCALE GENOMIC DNA]</scope>
    <source>
        <strain evidence="5 6">VRA_07sq_f</strain>
    </source>
</reference>
<evidence type="ECO:0000313" key="5">
    <source>
        <dbReference type="EMBL" id="MSE22318.1"/>
    </source>
</evidence>
<dbReference type="InterPro" id="IPR043129">
    <property type="entry name" value="ATPase_NBD"/>
</dbReference>
<evidence type="ECO:0000256" key="2">
    <source>
        <dbReference type="ARBA" id="ARBA00022679"/>
    </source>
</evidence>
<proteinExistence type="inferred from homology"/>
<feature type="non-terminal residue" evidence="5">
    <location>
        <position position="68"/>
    </location>
</feature>
<comment type="caution">
    <text evidence="5">The sequence shown here is derived from an EMBL/GenBank/DDBJ whole genome shotgun (WGS) entry which is preliminary data.</text>
</comment>